<dbReference type="Pfam" id="PF03659">
    <property type="entry name" value="Glyco_hydro_71"/>
    <property type="match status" value="1"/>
</dbReference>
<keyword evidence="2" id="KW-0732">Signal</keyword>
<evidence type="ECO:0000313" key="3">
    <source>
        <dbReference type="EMBL" id="EMF12250.1"/>
    </source>
</evidence>
<dbReference type="OMA" id="PYYIARY"/>
<dbReference type="STRING" id="692275.N1QKA6"/>
<dbReference type="InterPro" id="IPR005197">
    <property type="entry name" value="Glyco_hydro_71"/>
</dbReference>
<dbReference type="eggNOG" id="ENOG502RZ85">
    <property type="taxonomic scope" value="Eukaryota"/>
</dbReference>
<dbReference type="EMBL" id="KB456265">
    <property type="protein sequence ID" value="EMF12250.1"/>
    <property type="molecule type" value="Genomic_DNA"/>
</dbReference>
<sequence>MFKNWSQTLLQAIAFLPALTLAQSVFAHVIVGNNGAYTQEDWTKDIILASSFGIDAFVLNIGTPFEGTTATQLSYAYLAANSLINSGQGDFKLLISFDYLGGTAGPWTPADIELILKAYGPKKSYFKVDGKPFVSTFEGTTSDQVNAWPGIRSALQSSVGEIYLVPCWTSLGPTGFDASLVDGAFSWDMWPNGPTDVNTLSDQTWQTTMKSSSKTFMMGVSPWFYTNLPQYHKAWVWRGDNAWSLRWNQTLTLLPQFVEIVTWNDYGEAHYIGPILNNSGIPTGAETYVKNYPHEAWLQTLPFQISAYKHAYYNKNNNNNHPAPIIPSNKIIYWYRTTPAATSSSSSSSSTTTNVVGNNAQSPTNPNGYQQEYPLEEILQDEVFAIVLAKEAGSATITIGSSTSAYYVVAGMNFFSKPWQGNTGMVKVAMLGGRIEGSGVEILERPRDGVENFNAWVGCAGECSGRPSGRVPPI</sequence>
<dbReference type="AlphaFoldDB" id="N1QKA6"/>
<reference evidence="3 4" key="1">
    <citation type="journal article" date="2012" name="PLoS Pathog.">
        <title>Diverse lifestyles and strategies of plant pathogenesis encoded in the genomes of eighteen Dothideomycetes fungi.</title>
        <authorList>
            <person name="Ohm R.A."/>
            <person name="Feau N."/>
            <person name="Henrissat B."/>
            <person name="Schoch C.L."/>
            <person name="Horwitz B.A."/>
            <person name="Barry K.W."/>
            <person name="Condon B.J."/>
            <person name="Copeland A.C."/>
            <person name="Dhillon B."/>
            <person name="Glaser F."/>
            <person name="Hesse C.N."/>
            <person name="Kosti I."/>
            <person name="LaButti K."/>
            <person name="Lindquist E.A."/>
            <person name="Lucas S."/>
            <person name="Salamov A.A."/>
            <person name="Bradshaw R.E."/>
            <person name="Ciuffetti L."/>
            <person name="Hamelin R.C."/>
            <person name="Kema G.H.J."/>
            <person name="Lawrence C."/>
            <person name="Scott J.A."/>
            <person name="Spatafora J.W."/>
            <person name="Turgeon B.G."/>
            <person name="de Wit P.J.G.M."/>
            <person name="Zhong S."/>
            <person name="Goodwin S.B."/>
            <person name="Grigoriev I.V."/>
        </authorList>
    </citation>
    <scope>NUCLEOTIDE SEQUENCE [LARGE SCALE GENOMIC DNA]</scope>
    <source>
        <strain evidence="3 4">SO2202</strain>
    </source>
</reference>
<evidence type="ECO:0000313" key="4">
    <source>
        <dbReference type="Proteomes" id="UP000016931"/>
    </source>
</evidence>
<dbReference type="RefSeq" id="XP_016760371.1">
    <property type="nucleotide sequence ID" value="XM_016907717.1"/>
</dbReference>
<accession>N1QKA6</accession>
<feature type="signal peptide" evidence="2">
    <location>
        <begin position="1"/>
        <end position="22"/>
    </location>
</feature>
<keyword evidence="4" id="KW-1185">Reference proteome</keyword>
<name>N1QKA6_SPHMS</name>
<dbReference type="GO" id="GO:0051118">
    <property type="term" value="F:glucan endo-1,3-alpha-glucosidase activity"/>
    <property type="evidence" value="ECO:0007669"/>
    <property type="project" value="InterPro"/>
</dbReference>
<feature type="compositionally biased region" description="Polar residues" evidence="1">
    <location>
        <begin position="354"/>
        <end position="367"/>
    </location>
</feature>
<dbReference type="OrthoDB" id="3257981at2759"/>
<feature type="region of interest" description="Disordered" evidence="1">
    <location>
        <begin position="341"/>
        <end position="367"/>
    </location>
</feature>
<keyword evidence="3" id="KW-0378">Hydrolase</keyword>
<protein>
    <submittedName>
        <fullName evidence="3">Glycoside hydrolase family 71 protein</fullName>
    </submittedName>
</protein>
<dbReference type="GeneID" id="27904854"/>
<proteinExistence type="predicted"/>
<evidence type="ECO:0000256" key="1">
    <source>
        <dbReference type="SAM" id="MobiDB-lite"/>
    </source>
</evidence>
<organism evidence="3 4">
    <name type="scientific">Sphaerulina musiva (strain SO2202)</name>
    <name type="common">Poplar stem canker fungus</name>
    <name type="synonym">Septoria musiva</name>
    <dbReference type="NCBI Taxonomy" id="692275"/>
    <lineage>
        <taxon>Eukaryota</taxon>
        <taxon>Fungi</taxon>
        <taxon>Dikarya</taxon>
        <taxon>Ascomycota</taxon>
        <taxon>Pezizomycotina</taxon>
        <taxon>Dothideomycetes</taxon>
        <taxon>Dothideomycetidae</taxon>
        <taxon>Mycosphaerellales</taxon>
        <taxon>Mycosphaerellaceae</taxon>
        <taxon>Sphaerulina</taxon>
    </lineage>
</organism>
<evidence type="ECO:0000256" key="2">
    <source>
        <dbReference type="SAM" id="SignalP"/>
    </source>
</evidence>
<feature type="chain" id="PRO_5004109643" evidence="2">
    <location>
        <begin position="23"/>
        <end position="474"/>
    </location>
</feature>
<dbReference type="Proteomes" id="UP000016931">
    <property type="component" value="Unassembled WGS sequence"/>
</dbReference>
<dbReference type="Gene3D" id="3.20.20.80">
    <property type="entry name" value="Glycosidases"/>
    <property type="match status" value="1"/>
</dbReference>
<dbReference type="CDD" id="cd11577">
    <property type="entry name" value="GH71"/>
    <property type="match status" value="1"/>
</dbReference>
<gene>
    <name evidence="3" type="ORF">SEPMUDRAFT_157057</name>
</gene>
<feature type="compositionally biased region" description="Low complexity" evidence="1">
    <location>
        <begin position="342"/>
        <end position="353"/>
    </location>
</feature>
<dbReference type="HOGENOM" id="CLU_019141_1_0_1"/>